<comment type="function">
    <text evidence="8">DNA polymerase III is a complex, multichain enzyme responsible for most of the replicative synthesis in bacteria. This DNA polymerase also exhibits 3' to 5' exonuclease activity.</text>
</comment>
<comment type="similarity">
    <text evidence="1 8">Belongs to the DnaX/STICHEL family.</text>
</comment>
<dbReference type="GO" id="GO:0005524">
    <property type="term" value="F:ATP binding"/>
    <property type="evidence" value="ECO:0007669"/>
    <property type="project" value="UniProtKB-KW"/>
</dbReference>
<protein>
    <recommendedName>
        <fullName evidence="8">DNA polymerase III subunit gamma/tau</fullName>
        <ecNumber evidence="8">2.7.7.7</ecNumber>
    </recommendedName>
</protein>
<evidence type="ECO:0000256" key="2">
    <source>
        <dbReference type="ARBA" id="ARBA00022723"/>
    </source>
</evidence>
<gene>
    <name evidence="8" type="primary">dnaX</name>
    <name evidence="11" type="ORF">A2625_00950</name>
</gene>
<dbReference type="PANTHER" id="PTHR11669">
    <property type="entry name" value="REPLICATION FACTOR C / DNA POLYMERASE III GAMMA-TAU SUBUNIT"/>
    <property type="match status" value="1"/>
</dbReference>
<evidence type="ECO:0000256" key="9">
    <source>
        <dbReference type="SAM" id="MobiDB-lite"/>
    </source>
</evidence>
<dbReference type="CDD" id="cd18137">
    <property type="entry name" value="HLD_clamp_pol_III_gamma_tau"/>
    <property type="match status" value="1"/>
</dbReference>
<dbReference type="SUPFAM" id="SSF52540">
    <property type="entry name" value="P-loop containing nucleoside triphosphate hydrolases"/>
    <property type="match status" value="1"/>
</dbReference>
<dbReference type="InterPro" id="IPR045085">
    <property type="entry name" value="HLD_clamp_pol_III_gamma_tau"/>
</dbReference>
<dbReference type="GO" id="GO:0009360">
    <property type="term" value="C:DNA polymerase III complex"/>
    <property type="evidence" value="ECO:0007669"/>
    <property type="project" value="InterPro"/>
</dbReference>
<dbReference type="SMART" id="SM00382">
    <property type="entry name" value="AAA"/>
    <property type="match status" value="1"/>
</dbReference>
<dbReference type="InterPro" id="IPR050238">
    <property type="entry name" value="DNA_Rep/Repair_Clamp_Loader"/>
</dbReference>
<evidence type="ECO:0000313" key="11">
    <source>
        <dbReference type="EMBL" id="OGB90334.1"/>
    </source>
</evidence>
<dbReference type="GO" id="GO:0046872">
    <property type="term" value="F:metal ion binding"/>
    <property type="evidence" value="ECO:0007669"/>
    <property type="project" value="UniProtKB-KW"/>
</dbReference>
<evidence type="ECO:0000256" key="4">
    <source>
        <dbReference type="ARBA" id="ARBA00022833"/>
    </source>
</evidence>
<reference evidence="11 12" key="1">
    <citation type="journal article" date="2016" name="Nat. Commun.">
        <title>Thousands of microbial genomes shed light on interconnected biogeochemical processes in an aquifer system.</title>
        <authorList>
            <person name="Anantharaman K."/>
            <person name="Brown C.T."/>
            <person name="Hug L.A."/>
            <person name="Sharon I."/>
            <person name="Castelle C.J."/>
            <person name="Probst A.J."/>
            <person name="Thomas B.C."/>
            <person name="Singh A."/>
            <person name="Wilkins M.J."/>
            <person name="Karaoz U."/>
            <person name="Brodie E.L."/>
            <person name="Williams K.H."/>
            <person name="Hubbard S.S."/>
            <person name="Banfield J.F."/>
        </authorList>
    </citation>
    <scope>NUCLEOTIDE SEQUENCE [LARGE SCALE GENOMIC DNA]</scope>
</reference>
<comment type="caution">
    <text evidence="11">The sequence shown here is derived from an EMBL/GenBank/DDBJ whole genome shotgun (WGS) entry which is preliminary data.</text>
</comment>
<comment type="subunit">
    <text evidence="8">DNA polymerase III contains a core (composed of alpha, epsilon and theta chains) that associates with a tau subunit. This core dimerizes to form the POLIII' complex. PolIII' associates with the gamma complex (composed of gamma, delta, delta', psi and chi chains) and with the beta chain to form the complete DNA polymerase III complex.</text>
</comment>
<sequence>MSLYRKYRPLSFADVVGQEHVVTTLEQAAKQEKLSHAYLFAGGRGTGKTSVARILAKIIMIRGIEDEKIQQQIIKGVEEGTIVDLLEIDAASNRGIDNIRDLIEKIQFSPVAAGAKVYIIDEVHMLSKEAFNALLKTLEEPPPYAYFILATTELQKIPATIQSRCQCFPFRSIREEDIVRRLQYIADQERMTIDREAVRTIARHSGGALRDAISLLDQMRSLPKITVDDVLERIGGTGEEEVQAVLAGVAACDAQLIIAIVRRVEETGVPLDGFLRQILGALRTQMHGAIERKEPIDRSLAMMDALLHAIRDVRIAPVPGLILESALLSLCNGTASSGSASPRHEEKKPVMQASPKSVTQASRLPSEDHVETTGQNSSVTSKNVEDPTSKPIAATIEAPEVTMDSVQEFWGEVVNATTPPSVKMSLKNGRITAVDGGKITLGFPSSFHKEKVASTEASRKIEDILANIFKRQMRLECVLDGQKDPTKEEPLQEAVNLAEAAAEIF</sequence>
<name>A0A1F4Q335_UNCSA</name>
<keyword evidence="6 8" id="KW-0239">DNA-directed DNA polymerase</keyword>
<evidence type="ECO:0000256" key="8">
    <source>
        <dbReference type="RuleBase" id="RU364063"/>
    </source>
</evidence>
<keyword evidence="4" id="KW-0862">Zinc</keyword>
<dbReference type="Gene3D" id="3.40.50.300">
    <property type="entry name" value="P-loop containing nucleotide triphosphate hydrolases"/>
    <property type="match status" value="1"/>
</dbReference>
<dbReference type="InterPro" id="IPR048448">
    <property type="entry name" value="DnaX-like_C"/>
</dbReference>
<evidence type="ECO:0000256" key="6">
    <source>
        <dbReference type="ARBA" id="ARBA00022932"/>
    </source>
</evidence>
<proteinExistence type="inferred from homology"/>
<keyword evidence="8" id="KW-0808">Transferase</keyword>
<dbReference type="Proteomes" id="UP000178724">
    <property type="component" value="Unassembled WGS sequence"/>
</dbReference>
<dbReference type="AlphaFoldDB" id="A0A1F4Q335"/>
<dbReference type="GO" id="GO:0006261">
    <property type="term" value="P:DNA-templated DNA replication"/>
    <property type="evidence" value="ECO:0007669"/>
    <property type="project" value="TreeGrafter"/>
</dbReference>
<dbReference type="Pfam" id="PF13177">
    <property type="entry name" value="DNA_pol3_delta2"/>
    <property type="match status" value="1"/>
</dbReference>
<dbReference type="CDD" id="cd00009">
    <property type="entry name" value="AAA"/>
    <property type="match status" value="1"/>
</dbReference>
<dbReference type="InterPro" id="IPR027417">
    <property type="entry name" value="P-loop_NTPase"/>
</dbReference>
<dbReference type="Gene3D" id="1.10.8.60">
    <property type="match status" value="1"/>
</dbReference>
<evidence type="ECO:0000256" key="5">
    <source>
        <dbReference type="ARBA" id="ARBA00022840"/>
    </source>
</evidence>
<evidence type="ECO:0000256" key="7">
    <source>
        <dbReference type="ARBA" id="ARBA00049244"/>
    </source>
</evidence>
<dbReference type="NCBIfam" id="TIGR02397">
    <property type="entry name" value="dnaX_nterm"/>
    <property type="match status" value="1"/>
</dbReference>
<keyword evidence="5 8" id="KW-0067">ATP-binding</keyword>
<dbReference type="PRINTS" id="PR00300">
    <property type="entry name" value="CLPPROTEASEA"/>
</dbReference>
<organism evidence="11 12">
    <name type="scientific">candidate division WOR-1 bacterium RIFCSPHIGHO2_01_FULL_53_15</name>
    <dbReference type="NCBI Taxonomy" id="1802564"/>
    <lineage>
        <taxon>Bacteria</taxon>
        <taxon>Bacillati</taxon>
        <taxon>Saganbacteria</taxon>
    </lineage>
</organism>
<keyword evidence="8" id="KW-0548">Nucleotidyltransferase</keyword>
<dbReference type="GO" id="GO:0003887">
    <property type="term" value="F:DNA-directed DNA polymerase activity"/>
    <property type="evidence" value="ECO:0007669"/>
    <property type="project" value="UniProtKB-KW"/>
</dbReference>
<comment type="catalytic activity">
    <reaction evidence="7 8">
        <text>DNA(n) + a 2'-deoxyribonucleoside 5'-triphosphate = DNA(n+1) + diphosphate</text>
        <dbReference type="Rhea" id="RHEA:22508"/>
        <dbReference type="Rhea" id="RHEA-COMP:17339"/>
        <dbReference type="Rhea" id="RHEA-COMP:17340"/>
        <dbReference type="ChEBI" id="CHEBI:33019"/>
        <dbReference type="ChEBI" id="CHEBI:61560"/>
        <dbReference type="ChEBI" id="CHEBI:173112"/>
        <dbReference type="EC" id="2.7.7.7"/>
    </reaction>
</comment>
<dbReference type="Pfam" id="PF22608">
    <property type="entry name" value="DNAX_ATPase_lid"/>
    <property type="match status" value="1"/>
</dbReference>
<keyword evidence="2" id="KW-0479">Metal-binding</keyword>
<evidence type="ECO:0000256" key="3">
    <source>
        <dbReference type="ARBA" id="ARBA00022741"/>
    </source>
</evidence>
<keyword evidence="8" id="KW-0235">DNA replication</keyword>
<evidence type="ECO:0000259" key="10">
    <source>
        <dbReference type="SMART" id="SM00382"/>
    </source>
</evidence>
<feature type="domain" description="AAA+ ATPase" evidence="10">
    <location>
        <begin position="34"/>
        <end position="174"/>
    </location>
</feature>
<evidence type="ECO:0000313" key="12">
    <source>
        <dbReference type="Proteomes" id="UP000178724"/>
    </source>
</evidence>
<dbReference type="EC" id="2.7.7.7" evidence="8"/>
<evidence type="ECO:0000256" key="1">
    <source>
        <dbReference type="ARBA" id="ARBA00006360"/>
    </source>
</evidence>
<feature type="compositionally biased region" description="Polar residues" evidence="9">
    <location>
        <begin position="354"/>
        <end position="363"/>
    </location>
</feature>
<dbReference type="InterPro" id="IPR003593">
    <property type="entry name" value="AAA+_ATPase"/>
</dbReference>
<accession>A0A1F4Q335</accession>
<dbReference type="EMBL" id="METM01000012">
    <property type="protein sequence ID" value="OGB90334.1"/>
    <property type="molecule type" value="Genomic_DNA"/>
</dbReference>
<keyword evidence="3 8" id="KW-0547">Nucleotide-binding</keyword>
<feature type="compositionally biased region" description="Polar residues" evidence="9">
    <location>
        <begin position="372"/>
        <end position="382"/>
    </location>
</feature>
<dbReference type="PANTHER" id="PTHR11669:SF0">
    <property type="entry name" value="PROTEIN STICHEL-LIKE 2"/>
    <property type="match status" value="1"/>
</dbReference>
<dbReference type="InterPro" id="IPR012763">
    <property type="entry name" value="DNA_pol_III_sug/sutau_N"/>
</dbReference>
<dbReference type="InterPro" id="IPR001270">
    <property type="entry name" value="ClpA/B"/>
</dbReference>
<dbReference type="Pfam" id="PF20964">
    <property type="entry name" value="DnaX_C"/>
    <property type="match status" value="1"/>
</dbReference>
<feature type="region of interest" description="Disordered" evidence="9">
    <location>
        <begin position="334"/>
        <end position="395"/>
    </location>
</feature>